<reference evidence="1 2" key="1">
    <citation type="submission" date="2018-07" db="EMBL/GenBank/DDBJ databases">
        <title>Genome assembly of strain KB82.</title>
        <authorList>
            <person name="Kukolya J."/>
            <person name="Horvath B."/>
            <person name="Nagy I."/>
            <person name="Toth A."/>
        </authorList>
    </citation>
    <scope>NUCLEOTIDE SEQUENCE [LARGE SCALE GENOMIC DNA]</scope>
    <source>
        <strain evidence="1 2">Kb82</strain>
    </source>
</reference>
<name>A0ABR9THB8_9FLAO</name>
<proteinExistence type="predicted"/>
<gene>
    <name evidence="1" type="ORF">C4F50_04690</name>
</gene>
<dbReference type="Proteomes" id="UP000640614">
    <property type="component" value="Unassembled WGS sequence"/>
</dbReference>
<dbReference type="EMBL" id="PRDM01000001">
    <property type="protein sequence ID" value="MBE8724239.1"/>
    <property type="molecule type" value="Genomic_DNA"/>
</dbReference>
<evidence type="ECO:0000313" key="1">
    <source>
        <dbReference type="EMBL" id="MBE8724239.1"/>
    </source>
</evidence>
<comment type="caution">
    <text evidence="1">The sequence shown here is derived from an EMBL/GenBank/DDBJ whole genome shotgun (WGS) entry which is preliminary data.</text>
</comment>
<evidence type="ECO:0000313" key="2">
    <source>
        <dbReference type="Proteomes" id="UP000640614"/>
    </source>
</evidence>
<sequence>METEKIISELIKQNYYDFIDVFGDYTKDQNVIIINTKNNVVFEIMNGSSCRFEDEDNNFWLTIPETLIINDHRYYPKLGNIFIIDEVKYIFNAMEMIVERAYNYFKEFKNPMYGIESLMTCLYLSEITGDRRDKNVVVYQQFKPCVREGIDTYIYSN</sequence>
<keyword evidence="2" id="KW-1185">Reference proteome</keyword>
<protein>
    <submittedName>
        <fullName evidence="1">Uncharacterized protein</fullName>
    </submittedName>
</protein>
<organism evidence="1 2">
    <name type="scientific">Flavobacterium hungaricum</name>
    <dbReference type="NCBI Taxonomy" id="2082725"/>
    <lineage>
        <taxon>Bacteria</taxon>
        <taxon>Pseudomonadati</taxon>
        <taxon>Bacteroidota</taxon>
        <taxon>Flavobacteriia</taxon>
        <taxon>Flavobacteriales</taxon>
        <taxon>Flavobacteriaceae</taxon>
        <taxon>Flavobacterium</taxon>
    </lineage>
</organism>
<accession>A0ABR9THB8</accession>